<keyword evidence="4" id="KW-0460">Magnesium</keyword>
<keyword evidence="2" id="KW-0479">Metal-binding</keyword>
<dbReference type="InterPro" id="IPR036412">
    <property type="entry name" value="HAD-like_sf"/>
</dbReference>
<dbReference type="Proteomes" id="UP001151518">
    <property type="component" value="Unassembled WGS sequence"/>
</dbReference>
<dbReference type="Gene3D" id="1.10.150.240">
    <property type="entry name" value="Putative phosphatase, domain 2"/>
    <property type="match status" value="1"/>
</dbReference>
<dbReference type="InterPro" id="IPR023214">
    <property type="entry name" value="HAD_sf"/>
</dbReference>
<dbReference type="GO" id="GO:0046872">
    <property type="term" value="F:metal ion binding"/>
    <property type="evidence" value="ECO:0007669"/>
    <property type="project" value="UniProtKB-KW"/>
</dbReference>
<dbReference type="PANTHER" id="PTHR18901:SF38">
    <property type="entry name" value="PSEUDOURIDINE-5'-PHOSPHATASE"/>
    <property type="match status" value="1"/>
</dbReference>
<dbReference type="EMBL" id="JANBTW010000027">
    <property type="protein sequence ID" value="KAJ2677883.1"/>
    <property type="molecule type" value="Genomic_DNA"/>
</dbReference>
<proteinExistence type="predicted"/>
<dbReference type="FunFam" id="1.10.150.240:FF:000001">
    <property type="entry name" value="Haloacid dehalogenase-like hydrolase domain"/>
    <property type="match status" value="1"/>
</dbReference>
<evidence type="ECO:0000256" key="4">
    <source>
        <dbReference type="ARBA" id="ARBA00022842"/>
    </source>
</evidence>
<dbReference type="GO" id="GO:0016791">
    <property type="term" value="F:phosphatase activity"/>
    <property type="evidence" value="ECO:0007669"/>
    <property type="project" value="TreeGrafter"/>
</dbReference>
<sequence length="235" mass="26151">MASATPRVKACIFDMDGLLLDTETIYTEVTNKLIEPYNKTFALETKVKMMGRDVRTATDILLADLEIPLTFDEYNDQANALKKVFFRRAELMPGVARLIRHLAKNSIPIAVATSSGKDMFLVKTERHRELFGLFGTNITCGDDPAVKHPKPAPDIFLTAMDRLDCGLEPSDCLVFEDASNGVEAAKRANMNCVWVHDARFMLDPLAPPTKHDATERIATLESFDPAKYGLPPFSN</sequence>
<comment type="caution">
    <text evidence="5">The sequence shown here is derived from an EMBL/GenBank/DDBJ whole genome shotgun (WGS) entry which is preliminary data.</text>
</comment>
<evidence type="ECO:0000256" key="2">
    <source>
        <dbReference type="ARBA" id="ARBA00022723"/>
    </source>
</evidence>
<dbReference type="SFLD" id="SFLDG01129">
    <property type="entry name" value="C1.5:_HAD__Beta-PGM__Phosphata"/>
    <property type="match status" value="1"/>
</dbReference>
<name>A0A9W8G8A4_9FUNG</name>
<dbReference type="Gene3D" id="3.40.50.1000">
    <property type="entry name" value="HAD superfamily/HAD-like"/>
    <property type="match status" value="1"/>
</dbReference>
<dbReference type="InterPro" id="IPR006439">
    <property type="entry name" value="HAD-SF_hydro_IA"/>
</dbReference>
<evidence type="ECO:0000313" key="5">
    <source>
        <dbReference type="EMBL" id="KAJ2677883.1"/>
    </source>
</evidence>
<comment type="cofactor">
    <cofactor evidence="1">
        <name>Mg(2+)</name>
        <dbReference type="ChEBI" id="CHEBI:18420"/>
    </cofactor>
</comment>
<dbReference type="OrthoDB" id="40579at2759"/>
<dbReference type="FunFam" id="3.40.50.1000:FF:000055">
    <property type="entry name" value="Haloacid dehalogenase-like hydrolase family protein"/>
    <property type="match status" value="1"/>
</dbReference>
<dbReference type="SFLD" id="SFLDS00003">
    <property type="entry name" value="Haloacid_Dehalogenase"/>
    <property type="match status" value="1"/>
</dbReference>
<evidence type="ECO:0000313" key="6">
    <source>
        <dbReference type="Proteomes" id="UP001151518"/>
    </source>
</evidence>
<dbReference type="SUPFAM" id="SSF56784">
    <property type="entry name" value="HAD-like"/>
    <property type="match status" value="1"/>
</dbReference>
<gene>
    <name evidence="5" type="ORF">GGI25_002835</name>
</gene>
<keyword evidence="3" id="KW-0378">Hydrolase</keyword>
<evidence type="ECO:0000256" key="1">
    <source>
        <dbReference type="ARBA" id="ARBA00001946"/>
    </source>
</evidence>
<accession>A0A9W8G8A4</accession>
<reference evidence="5" key="1">
    <citation type="submission" date="2022-07" db="EMBL/GenBank/DDBJ databases">
        <title>Phylogenomic reconstructions and comparative analyses of Kickxellomycotina fungi.</title>
        <authorList>
            <person name="Reynolds N.K."/>
            <person name="Stajich J.E."/>
            <person name="Barry K."/>
            <person name="Grigoriev I.V."/>
            <person name="Crous P."/>
            <person name="Smith M.E."/>
        </authorList>
    </citation>
    <scope>NUCLEOTIDE SEQUENCE</scope>
    <source>
        <strain evidence="5">NRRL 3115</strain>
    </source>
</reference>
<dbReference type="NCBIfam" id="TIGR01509">
    <property type="entry name" value="HAD-SF-IA-v3"/>
    <property type="match status" value="1"/>
</dbReference>
<dbReference type="Pfam" id="PF00702">
    <property type="entry name" value="Hydrolase"/>
    <property type="match status" value="1"/>
</dbReference>
<organism evidence="5 6">
    <name type="scientific">Coemansia spiralis</name>
    <dbReference type="NCBI Taxonomy" id="417178"/>
    <lineage>
        <taxon>Eukaryota</taxon>
        <taxon>Fungi</taxon>
        <taxon>Fungi incertae sedis</taxon>
        <taxon>Zoopagomycota</taxon>
        <taxon>Kickxellomycotina</taxon>
        <taxon>Kickxellomycetes</taxon>
        <taxon>Kickxellales</taxon>
        <taxon>Kickxellaceae</taxon>
        <taxon>Coemansia</taxon>
    </lineage>
</organism>
<dbReference type="PANTHER" id="PTHR18901">
    <property type="entry name" value="2-DEOXYGLUCOSE-6-PHOSPHATE PHOSPHATASE 2"/>
    <property type="match status" value="1"/>
</dbReference>
<evidence type="ECO:0000256" key="3">
    <source>
        <dbReference type="ARBA" id="ARBA00022801"/>
    </source>
</evidence>
<protein>
    <submittedName>
        <fullName evidence="5">Uncharacterized protein</fullName>
    </submittedName>
</protein>
<dbReference type="InterPro" id="IPR023198">
    <property type="entry name" value="PGP-like_dom2"/>
</dbReference>
<dbReference type="AlphaFoldDB" id="A0A9W8G8A4"/>